<feature type="chain" id="PRO_5011276934" evidence="1">
    <location>
        <begin position="27"/>
        <end position="72"/>
    </location>
</feature>
<dbReference type="AlphaFoldDB" id="A0A223S7G0"/>
<dbReference type="Proteomes" id="UP000215005">
    <property type="component" value="Chromosome"/>
</dbReference>
<dbReference type="EMBL" id="CP022753">
    <property type="protein sequence ID" value="ASU84043.1"/>
    <property type="molecule type" value="Genomic_DNA"/>
</dbReference>
<dbReference type="KEGG" id="ngv:CDO52_15715"/>
<keyword evidence="3" id="KW-1185">Reference proteome</keyword>
<dbReference type="RefSeq" id="WP_017621793.1">
    <property type="nucleotide sequence ID" value="NZ_ANBG01000444.1"/>
</dbReference>
<protein>
    <submittedName>
        <fullName evidence="2">Uncharacterized protein</fullName>
    </submittedName>
</protein>
<proteinExistence type="predicted"/>
<evidence type="ECO:0000256" key="1">
    <source>
        <dbReference type="SAM" id="SignalP"/>
    </source>
</evidence>
<evidence type="ECO:0000313" key="2">
    <source>
        <dbReference type="EMBL" id="ASU84043.1"/>
    </source>
</evidence>
<gene>
    <name evidence="2" type="ORF">CDO52_15715</name>
</gene>
<sequence length="72" mass="6994">MRILSHAVATAVALVFVGALAGTAQAAETEAPEAALSCIHKLIRGSGGHHGAAMTCHGGSFTGVILAGGTPT</sequence>
<reference evidence="2 3" key="1">
    <citation type="submission" date="2017-08" db="EMBL/GenBank/DDBJ databases">
        <title>The complete genome sequence of Nocardiopsis gilva YIM 90087.</title>
        <authorList>
            <person name="Yin M."/>
            <person name="Tang S."/>
        </authorList>
    </citation>
    <scope>NUCLEOTIDE SEQUENCE [LARGE SCALE GENOMIC DNA]</scope>
    <source>
        <strain evidence="2 3">YIM 90087</strain>
    </source>
</reference>
<accession>A0A223S7G0</accession>
<evidence type="ECO:0000313" key="3">
    <source>
        <dbReference type="Proteomes" id="UP000215005"/>
    </source>
</evidence>
<feature type="signal peptide" evidence="1">
    <location>
        <begin position="1"/>
        <end position="26"/>
    </location>
</feature>
<organism evidence="2 3">
    <name type="scientific">Nocardiopsis gilva YIM 90087</name>
    <dbReference type="NCBI Taxonomy" id="1235441"/>
    <lineage>
        <taxon>Bacteria</taxon>
        <taxon>Bacillati</taxon>
        <taxon>Actinomycetota</taxon>
        <taxon>Actinomycetes</taxon>
        <taxon>Streptosporangiales</taxon>
        <taxon>Nocardiopsidaceae</taxon>
        <taxon>Nocardiopsis</taxon>
    </lineage>
</organism>
<name>A0A223S7G0_9ACTN</name>
<keyword evidence="1" id="KW-0732">Signal</keyword>